<gene>
    <name evidence="1" type="ORF">HJG63_007753</name>
</gene>
<name>A0A7J8KAI5_ROUAE</name>
<sequence>MVAGVIRESRPCGLRPWNISVSGIRVPLFLAFSVDLGRPLEGTLWAGGRSPRDHVSSTPALFHKGPTCPQHFHGSARPATSRPTRGIVFDPPFSGRSSLLQNHSHFLPTRGYFSFSFFLIDQ</sequence>
<protein>
    <submittedName>
        <fullName evidence="1">Uncharacterized protein</fullName>
    </submittedName>
</protein>
<evidence type="ECO:0000313" key="1">
    <source>
        <dbReference type="EMBL" id="KAF6505860.1"/>
    </source>
</evidence>
<keyword evidence="2" id="KW-1185">Reference proteome</keyword>
<dbReference type="Proteomes" id="UP000593571">
    <property type="component" value="Unassembled WGS sequence"/>
</dbReference>
<evidence type="ECO:0000313" key="2">
    <source>
        <dbReference type="Proteomes" id="UP000593571"/>
    </source>
</evidence>
<reference evidence="1 2" key="1">
    <citation type="journal article" date="2020" name="Nature">
        <title>Six reference-quality genomes reveal evolution of bat adaptations.</title>
        <authorList>
            <person name="Jebb D."/>
            <person name="Huang Z."/>
            <person name="Pippel M."/>
            <person name="Hughes G.M."/>
            <person name="Lavrichenko K."/>
            <person name="Devanna P."/>
            <person name="Winkler S."/>
            <person name="Jermiin L.S."/>
            <person name="Skirmuntt E.C."/>
            <person name="Katzourakis A."/>
            <person name="Burkitt-Gray L."/>
            <person name="Ray D.A."/>
            <person name="Sullivan K.A.M."/>
            <person name="Roscito J.G."/>
            <person name="Kirilenko B.M."/>
            <person name="Davalos L.M."/>
            <person name="Corthals A.P."/>
            <person name="Power M.L."/>
            <person name="Jones G."/>
            <person name="Ransome R.D."/>
            <person name="Dechmann D.K.N."/>
            <person name="Locatelli A.G."/>
            <person name="Puechmaille S.J."/>
            <person name="Fedrigo O."/>
            <person name="Jarvis E.D."/>
            <person name="Hiller M."/>
            <person name="Vernes S.C."/>
            <person name="Myers E.W."/>
            <person name="Teeling E.C."/>
        </authorList>
    </citation>
    <scope>NUCLEOTIDE SEQUENCE [LARGE SCALE GENOMIC DNA]</scope>
    <source>
        <strain evidence="1">MRouAeg1</strain>
        <tissue evidence="1">Muscle</tissue>
    </source>
</reference>
<dbReference type="AlphaFoldDB" id="A0A7J8KAI5"/>
<accession>A0A7J8KAI5</accession>
<dbReference type="EMBL" id="JACASE010000001">
    <property type="protein sequence ID" value="KAF6505860.1"/>
    <property type="molecule type" value="Genomic_DNA"/>
</dbReference>
<comment type="caution">
    <text evidence="1">The sequence shown here is derived from an EMBL/GenBank/DDBJ whole genome shotgun (WGS) entry which is preliminary data.</text>
</comment>
<proteinExistence type="predicted"/>
<organism evidence="1 2">
    <name type="scientific">Rousettus aegyptiacus</name>
    <name type="common">Egyptian fruit bat</name>
    <name type="synonym">Pteropus aegyptiacus</name>
    <dbReference type="NCBI Taxonomy" id="9407"/>
    <lineage>
        <taxon>Eukaryota</taxon>
        <taxon>Metazoa</taxon>
        <taxon>Chordata</taxon>
        <taxon>Craniata</taxon>
        <taxon>Vertebrata</taxon>
        <taxon>Euteleostomi</taxon>
        <taxon>Mammalia</taxon>
        <taxon>Eutheria</taxon>
        <taxon>Laurasiatheria</taxon>
        <taxon>Chiroptera</taxon>
        <taxon>Yinpterochiroptera</taxon>
        <taxon>Pteropodoidea</taxon>
        <taxon>Pteropodidae</taxon>
        <taxon>Rousettinae</taxon>
        <taxon>Rousettus</taxon>
    </lineage>
</organism>